<protein>
    <recommendedName>
        <fullName evidence="3">DDE Tnp4 domain-containing protein</fullName>
    </recommendedName>
</protein>
<dbReference type="InterPro" id="IPR027806">
    <property type="entry name" value="HARBI1_dom"/>
</dbReference>
<dbReference type="GO" id="GO:0046872">
    <property type="term" value="F:metal ion binding"/>
    <property type="evidence" value="ECO:0007669"/>
    <property type="project" value="UniProtKB-KW"/>
</dbReference>
<dbReference type="AlphaFoldDB" id="W4GGH5"/>
<reference evidence="4" key="1">
    <citation type="submission" date="2013-12" db="EMBL/GenBank/DDBJ databases">
        <title>The Genome Sequence of Aphanomyces astaci APO3.</title>
        <authorList>
            <consortium name="The Broad Institute Genomics Platform"/>
            <person name="Russ C."/>
            <person name="Tyler B."/>
            <person name="van West P."/>
            <person name="Dieguez-Uribeondo J."/>
            <person name="Young S.K."/>
            <person name="Zeng Q."/>
            <person name="Gargeya S."/>
            <person name="Fitzgerald M."/>
            <person name="Abouelleil A."/>
            <person name="Alvarado L."/>
            <person name="Chapman S.B."/>
            <person name="Gainer-Dewar J."/>
            <person name="Goldberg J."/>
            <person name="Griggs A."/>
            <person name="Gujja S."/>
            <person name="Hansen M."/>
            <person name="Howarth C."/>
            <person name="Imamovic A."/>
            <person name="Ireland A."/>
            <person name="Larimer J."/>
            <person name="McCowan C."/>
            <person name="Murphy C."/>
            <person name="Pearson M."/>
            <person name="Poon T.W."/>
            <person name="Priest M."/>
            <person name="Roberts A."/>
            <person name="Saif S."/>
            <person name="Shea T."/>
            <person name="Sykes S."/>
            <person name="Wortman J."/>
            <person name="Nusbaum C."/>
            <person name="Birren B."/>
        </authorList>
    </citation>
    <scope>NUCLEOTIDE SEQUENCE [LARGE SCALE GENOMIC DNA]</scope>
    <source>
        <strain evidence="4">APO3</strain>
    </source>
</reference>
<dbReference type="OrthoDB" id="128483at2759"/>
<evidence type="ECO:0000259" key="3">
    <source>
        <dbReference type="Pfam" id="PF13359"/>
    </source>
</evidence>
<evidence type="ECO:0000256" key="1">
    <source>
        <dbReference type="ARBA" id="ARBA00001968"/>
    </source>
</evidence>
<dbReference type="Pfam" id="PF13359">
    <property type="entry name" value="DDE_Tnp_4"/>
    <property type="match status" value="1"/>
</dbReference>
<comment type="cofactor">
    <cofactor evidence="1">
        <name>a divalent metal cation</name>
        <dbReference type="ChEBI" id="CHEBI:60240"/>
    </cofactor>
</comment>
<organism evidence="4">
    <name type="scientific">Aphanomyces astaci</name>
    <name type="common">Crayfish plague agent</name>
    <dbReference type="NCBI Taxonomy" id="112090"/>
    <lineage>
        <taxon>Eukaryota</taxon>
        <taxon>Sar</taxon>
        <taxon>Stramenopiles</taxon>
        <taxon>Oomycota</taxon>
        <taxon>Saprolegniomycetes</taxon>
        <taxon>Saprolegniales</taxon>
        <taxon>Verrucalvaceae</taxon>
        <taxon>Aphanomyces</taxon>
    </lineage>
</organism>
<dbReference type="GeneID" id="20809623"/>
<name>W4GGH5_APHAT</name>
<evidence type="ECO:0000256" key="2">
    <source>
        <dbReference type="ARBA" id="ARBA00022723"/>
    </source>
</evidence>
<gene>
    <name evidence="4" type="ORF">H257_07627</name>
</gene>
<dbReference type="VEuPathDB" id="FungiDB:H257_07627"/>
<proteinExistence type="predicted"/>
<sequence>MVLNIAAMLTRLEDQATSDRVFLDQCLDDYPGIAEHQDNIPDSSCPVLERVSNDSGEESVREESVRVMTNFTRREFDVLWAVAELPLKARWNDGRGSKSNTTPMDALFVTLTVLKHYDTWEKHALDFGFKAPTFQKLILRVVEVVMPVFYTEFVKMPKMSELRAQDHTFANYPYALYATDVKFQPTERPAGRHGEAKPYFSARHTLYGLKIEASVSPQGLLVDMSEGHRGAVADLTIMRSRMDQHVGALAKSDNELSILDHGEKGYYGASVDVRAIHPKKNPPRGILDPDDVVRNRRRCVVVENFFGRVCSLRKVSYATFTWSTKFYDEIQRLTFALTNFHVSLMPLREADRHWYRSVLARYESMVHATAAKCAKSQRKSRLRRMQRIALSRGRNHSHVFTSQ</sequence>
<dbReference type="RefSeq" id="XP_009831516.1">
    <property type="nucleotide sequence ID" value="XM_009833214.1"/>
</dbReference>
<keyword evidence="2" id="KW-0479">Metal-binding</keyword>
<feature type="domain" description="DDE Tnp4" evidence="3">
    <location>
        <begin position="185"/>
        <end position="339"/>
    </location>
</feature>
<evidence type="ECO:0000313" key="4">
    <source>
        <dbReference type="EMBL" id="ETV78797.1"/>
    </source>
</evidence>
<dbReference type="EMBL" id="KI913129">
    <property type="protein sequence ID" value="ETV78797.1"/>
    <property type="molecule type" value="Genomic_DNA"/>
</dbReference>
<accession>W4GGH5</accession>